<feature type="compositionally biased region" description="Low complexity" evidence="2">
    <location>
        <begin position="401"/>
        <end position="431"/>
    </location>
</feature>
<gene>
    <name evidence="3" type="ORF">WJX72_002248</name>
</gene>
<feature type="compositionally biased region" description="Basic and acidic residues" evidence="2">
    <location>
        <begin position="354"/>
        <end position="363"/>
    </location>
</feature>
<dbReference type="AlphaFoldDB" id="A0AAW1QEF1"/>
<organism evidence="3 4">
    <name type="scientific">[Myrmecia] bisecta</name>
    <dbReference type="NCBI Taxonomy" id="41462"/>
    <lineage>
        <taxon>Eukaryota</taxon>
        <taxon>Viridiplantae</taxon>
        <taxon>Chlorophyta</taxon>
        <taxon>core chlorophytes</taxon>
        <taxon>Trebouxiophyceae</taxon>
        <taxon>Trebouxiales</taxon>
        <taxon>Trebouxiaceae</taxon>
        <taxon>Myrmecia</taxon>
    </lineage>
</organism>
<protein>
    <submittedName>
        <fullName evidence="3">Uncharacterized protein</fullName>
    </submittedName>
</protein>
<keyword evidence="4" id="KW-1185">Reference proteome</keyword>
<evidence type="ECO:0000256" key="2">
    <source>
        <dbReference type="SAM" id="MobiDB-lite"/>
    </source>
</evidence>
<evidence type="ECO:0000313" key="4">
    <source>
        <dbReference type="Proteomes" id="UP001489004"/>
    </source>
</evidence>
<evidence type="ECO:0000256" key="1">
    <source>
        <dbReference type="SAM" id="Coils"/>
    </source>
</evidence>
<feature type="compositionally biased region" description="Acidic residues" evidence="2">
    <location>
        <begin position="325"/>
        <end position="343"/>
    </location>
</feature>
<dbReference type="Proteomes" id="UP001489004">
    <property type="component" value="Unassembled WGS sequence"/>
</dbReference>
<feature type="coiled-coil region" evidence="1">
    <location>
        <begin position="71"/>
        <end position="126"/>
    </location>
</feature>
<reference evidence="3 4" key="1">
    <citation type="journal article" date="2024" name="Nat. Commun.">
        <title>Phylogenomics reveals the evolutionary origins of lichenization in chlorophyte algae.</title>
        <authorList>
            <person name="Puginier C."/>
            <person name="Libourel C."/>
            <person name="Otte J."/>
            <person name="Skaloud P."/>
            <person name="Haon M."/>
            <person name="Grisel S."/>
            <person name="Petersen M."/>
            <person name="Berrin J.G."/>
            <person name="Delaux P.M."/>
            <person name="Dal Grande F."/>
            <person name="Keller J."/>
        </authorList>
    </citation>
    <scope>NUCLEOTIDE SEQUENCE [LARGE SCALE GENOMIC DNA]</scope>
    <source>
        <strain evidence="3 4">SAG 2043</strain>
    </source>
</reference>
<keyword evidence="1" id="KW-0175">Coiled coil</keyword>
<accession>A0AAW1QEF1</accession>
<dbReference type="EMBL" id="JALJOR010000003">
    <property type="protein sequence ID" value="KAK9819778.1"/>
    <property type="molecule type" value="Genomic_DNA"/>
</dbReference>
<feature type="region of interest" description="Disordered" evidence="2">
    <location>
        <begin position="512"/>
        <end position="532"/>
    </location>
</feature>
<feature type="coiled-coil region" evidence="1">
    <location>
        <begin position="220"/>
        <end position="261"/>
    </location>
</feature>
<sequence>MASSSAERQIAELEYGHAGLQEMLGDALVELNYLKEKHRLDRQAIQLLQRKTQQVSAEAEVGFQLVKDQKSQATQEQLTQLQQAGADLETKLAAGAAQQTALQGQLSAVQAELGDKTKQLAAAQKQSQDWQSAAAAAECASRDRLLAAQQHGVAVEERARLAEQIAAAAQERANLAEQRLAQRSVAIEERLKAADERSHLSQDLSQERLRAAVEKASMLEEHLREQLSHAREDLQRETQQRATLQAELRAKDKRIRELEDMCKEPAATPGRKVAEAMGLVEQPAEDPTADAAAAAGGQAHAGNGKRQRKPSVRALAAQAAAVFDSEAEISEDEAGVSDFDDELGPTAKPAAAPAKKDAAKADEATADPTAAQAQAAAKKRKEASRPVGVAKIDLSTVWGQAATPAGGVGAPAAGAPSQAGPAAPPQHAEAGTAAPVEQQDKENAGAQPPQAAISQPAKAEKQSAPAAQVPAVADSRLQKDPLAAINPRVLEAAAARSTAANNLTAKVAIRKSYSAKPEPSGEAPAKRKLLKPSGNGYSGYVDTLPASMLFGDSFKVPKLLKK</sequence>
<comment type="caution">
    <text evidence="3">The sequence shown here is derived from an EMBL/GenBank/DDBJ whole genome shotgun (WGS) entry which is preliminary data.</text>
</comment>
<name>A0AAW1QEF1_9CHLO</name>
<proteinExistence type="predicted"/>
<feature type="region of interest" description="Disordered" evidence="2">
    <location>
        <begin position="401"/>
        <end position="478"/>
    </location>
</feature>
<evidence type="ECO:0000313" key="3">
    <source>
        <dbReference type="EMBL" id="KAK9819778.1"/>
    </source>
</evidence>
<feature type="compositionally biased region" description="Low complexity" evidence="2">
    <location>
        <begin position="366"/>
        <end position="376"/>
    </location>
</feature>
<feature type="region of interest" description="Disordered" evidence="2">
    <location>
        <begin position="284"/>
        <end position="388"/>
    </location>
</feature>
<feature type="compositionally biased region" description="Low complexity" evidence="2">
    <location>
        <begin position="289"/>
        <end position="302"/>
    </location>
</feature>
<feature type="compositionally biased region" description="Low complexity" evidence="2">
    <location>
        <begin position="444"/>
        <end position="475"/>
    </location>
</feature>